<comment type="caution">
    <text evidence="1">The sequence shown here is derived from an EMBL/GenBank/DDBJ whole genome shotgun (WGS) entry which is preliminary data.</text>
</comment>
<accession>A0A2K2U9T4</accession>
<dbReference type="EMBL" id="PPEK01000015">
    <property type="protein sequence ID" value="PNV66940.1"/>
    <property type="molecule type" value="Genomic_DNA"/>
</dbReference>
<sequence length="262" mass="29842">MYTPQDHTFVVCAYQESEYLETCVNSLTRQSIATNIRFATSTPNALIEKQAARCGVPVTVNKGEAGIAGDWNFAISCAETPLVTIAHQDDVYCECYAERMMERVNEAVRPLIYFSDYGELRDGVEVDSSELSGMKRLLLNPCKIRALQSSPFIKRRVLSLGNPICCPAVTYVLDNLEQPLFRSGFKSNLDWDAWYRFSQRDGSFVFDDWVGMYHRVHEGSETSACIMDDVRTKEDLAMLKRFWPAPFARMINRAYSGAQRYN</sequence>
<dbReference type="InterPro" id="IPR029044">
    <property type="entry name" value="Nucleotide-diphossugar_trans"/>
</dbReference>
<proteinExistence type="predicted"/>
<dbReference type="Gene3D" id="3.90.550.10">
    <property type="entry name" value="Spore Coat Polysaccharide Biosynthesis Protein SpsA, Chain A"/>
    <property type="match status" value="1"/>
</dbReference>
<protein>
    <submittedName>
        <fullName evidence="1">Glycosyl transferase family 2</fullName>
    </submittedName>
</protein>
<gene>
    <name evidence="1" type="ORF">C2L71_10390</name>
</gene>
<dbReference type="SUPFAM" id="SSF53448">
    <property type="entry name" value="Nucleotide-diphospho-sugar transferases"/>
    <property type="match status" value="1"/>
</dbReference>
<evidence type="ECO:0000313" key="2">
    <source>
        <dbReference type="Proteomes" id="UP000236197"/>
    </source>
</evidence>
<evidence type="ECO:0000313" key="1">
    <source>
        <dbReference type="EMBL" id="PNV66940.1"/>
    </source>
</evidence>
<dbReference type="CDD" id="cd00761">
    <property type="entry name" value="Glyco_tranf_GTA_type"/>
    <property type="match status" value="1"/>
</dbReference>
<reference evidence="2" key="1">
    <citation type="submission" date="2018-01" db="EMBL/GenBank/DDBJ databases">
        <title>Rubneribacter badeniensis gen. nov., sp. nov., and Colonibacter rubneri, gen. nov., sp. nov., WGS of new members of the Eggerthellaceae.</title>
        <authorList>
            <person name="Danylec N."/>
            <person name="Stoll D.A."/>
            <person name="Doetsch A."/>
            <person name="Kulling S.E."/>
            <person name="Huch M."/>
        </authorList>
    </citation>
    <scope>NUCLEOTIDE SEQUENCE [LARGE SCALE GENOMIC DNA]</scope>
    <source>
        <strain evidence="2">ResAG-96</strain>
    </source>
</reference>
<organism evidence="1 2">
    <name type="scientific">Enteroscipio rubneri</name>
    <dbReference type="NCBI Taxonomy" id="2070686"/>
    <lineage>
        <taxon>Bacteria</taxon>
        <taxon>Bacillati</taxon>
        <taxon>Actinomycetota</taxon>
        <taxon>Coriobacteriia</taxon>
        <taxon>Eggerthellales</taxon>
        <taxon>Eggerthellaceae</taxon>
        <taxon>Enteroscipio</taxon>
    </lineage>
</organism>
<dbReference type="GO" id="GO:0016740">
    <property type="term" value="F:transferase activity"/>
    <property type="evidence" value="ECO:0007669"/>
    <property type="project" value="UniProtKB-KW"/>
</dbReference>
<dbReference type="RefSeq" id="WP_103265692.1">
    <property type="nucleotide sequence ID" value="NZ_CABMLE010000015.1"/>
</dbReference>
<keyword evidence="2" id="KW-1185">Reference proteome</keyword>
<name>A0A2K2U9T4_9ACTN</name>
<dbReference type="AlphaFoldDB" id="A0A2K2U9T4"/>
<dbReference type="Proteomes" id="UP000236197">
    <property type="component" value="Unassembled WGS sequence"/>
</dbReference>
<dbReference type="OrthoDB" id="5986178at2"/>
<keyword evidence="1" id="KW-0808">Transferase</keyword>